<dbReference type="GO" id="GO:0044550">
    <property type="term" value="P:secondary metabolite biosynthetic process"/>
    <property type="evidence" value="ECO:0007669"/>
    <property type="project" value="TreeGrafter"/>
</dbReference>
<dbReference type="PANTHER" id="PTHR34069:SF2">
    <property type="entry name" value="BETA-KETOACYL-[ACYL-CARRIER-PROTEIN] SYNTHASE III"/>
    <property type="match status" value="1"/>
</dbReference>
<evidence type="ECO:0000259" key="4">
    <source>
        <dbReference type="Pfam" id="PF08545"/>
    </source>
</evidence>
<evidence type="ECO:0000313" key="6">
    <source>
        <dbReference type="Proteomes" id="UP000236416"/>
    </source>
</evidence>
<gene>
    <name evidence="5" type="ORF">C2134_16335</name>
</gene>
<evidence type="ECO:0000256" key="2">
    <source>
        <dbReference type="ARBA" id="ARBA00023315"/>
    </source>
</evidence>
<feature type="domain" description="Beta-ketoacyl-[acyl-carrier-protein] synthase III C-terminal" evidence="3">
    <location>
        <begin position="228"/>
        <end position="317"/>
    </location>
</feature>
<keyword evidence="1" id="KW-0808">Transferase</keyword>
<dbReference type="SUPFAM" id="SSF53901">
    <property type="entry name" value="Thiolase-like"/>
    <property type="match status" value="1"/>
</dbReference>
<dbReference type="AlphaFoldDB" id="A0A2K4MK58"/>
<comment type="caution">
    <text evidence="5">The sequence shown here is derived from an EMBL/GenBank/DDBJ whole genome shotgun (WGS) entry which is preliminary data.</text>
</comment>
<feature type="domain" description="Beta-ketoacyl-[acyl-carrier-protein] synthase III N-terminal" evidence="4">
    <location>
        <begin position="106"/>
        <end position="186"/>
    </location>
</feature>
<evidence type="ECO:0000259" key="3">
    <source>
        <dbReference type="Pfam" id="PF08541"/>
    </source>
</evidence>
<dbReference type="InterPro" id="IPR016039">
    <property type="entry name" value="Thiolase-like"/>
</dbReference>
<sequence>MPGIVTPAIRYPQGRVEAKQLHLSSGAPLEEVLNITRCDGFPALAAAEQSWELAAEAAGDLLRREGIVPDQISHVIYAGTGCWDQPFWSPAAKIAQAIGIQGAHCFEVTNFCNAAWTAISLACDKLEAGRADLVLVVTADQLSRLVDRDSVDSLSLFNFGDAAAAVLVKRSEGRYRLLHSAMRTDPEWVDYYAGVWRDGKVRIERQPHRRGLAQAYLDNFAALVQRTLEALGRSLSEVRYLLINHGDEDMHRSLLERLGLSEERTVFNYHRLGHMGSADTLIALEQLEREQRLRAGDLILLASSAMGFSWGISAVEYQA</sequence>
<dbReference type="RefSeq" id="WP_103321185.1">
    <property type="nucleotide sequence ID" value="NZ_PPTF01000073.1"/>
</dbReference>
<reference evidence="5 6" key="1">
    <citation type="submission" date="2018-01" db="EMBL/GenBank/DDBJ databases">
        <title>Genomic Sequence of Chromobacterium MWU13-2610 from wild cranberry bogs within the Cape Cod National Seashore.</title>
        <authorList>
            <person name="O'Hara-Hanley K."/>
            <person name="Soby S."/>
            <person name="Harrison A."/>
        </authorList>
    </citation>
    <scope>NUCLEOTIDE SEQUENCE [LARGE SCALE GENOMIC DNA]</scope>
    <source>
        <strain evidence="5 6">MWU13-2610</strain>
    </source>
</reference>
<accession>A0A2K4MK58</accession>
<proteinExistence type="predicted"/>
<organism evidence="5 6">
    <name type="scientific">Chromobacterium sinusclupearum</name>
    <dbReference type="NCBI Taxonomy" id="2077146"/>
    <lineage>
        <taxon>Bacteria</taxon>
        <taxon>Pseudomonadati</taxon>
        <taxon>Pseudomonadota</taxon>
        <taxon>Betaproteobacteria</taxon>
        <taxon>Neisseriales</taxon>
        <taxon>Chromobacteriaceae</taxon>
        <taxon>Chromobacterium</taxon>
    </lineage>
</organism>
<dbReference type="InterPro" id="IPR013747">
    <property type="entry name" value="ACP_syn_III_C"/>
</dbReference>
<keyword evidence="2" id="KW-0012">Acyltransferase</keyword>
<dbReference type="Pfam" id="PF08545">
    <property type="entry name" value="ACP_syn_III"/>
    <property type="match status" value="1"/>
</dbReference>
<dbReference type="GO" id="GO:0004315">
    <property type="term" value="F:3-oxoacyl-[acyl-carrier-protein] synthase activity"/>
    <property type="evidence" value="ECO:0007669"/>
    <property type="project" value="InterPro"/>
</dbReference>
<dbReference type="InterPro" id="IPR013751">
    <property type="entry name" value="ACP_syn_III_N"/>
</dbReference>
<dbReference type="Proteomes" id="UP000236416">
    <property type="component" value="Unassembled WGS sequence"/>
</dbReference>
<dbReference type="CDD" id="cd00827">
    <property type="entry name" value="init_cond_enzymes"/>
    <property type="match status" value="1"/>
</dbReference>
<dbReference type="Gene3D" id="3.40.47.10">
    <property type="match status" value="2"/>
</dbReference>
<name>A0A2K4MK58_9NEIS</name>
<evidence type="ECO:0000313" key="5">
    <source>
        <dbReference type="EMBL" id="POA97399.1"/>
    </source>
</evidence>
<dbReference type="GO" id="GO:0006633">
    <property type="term" value="P:fatty acid biosynthetic process"/>
    <property type="evidence" value="ECO:0007669"/>
    <property type="project" value="InterPro"/>
</dbReference>
<dbReference type="Pfam" id="PF08541">
    <property type="entry name" value="ACP_syn_III_C"/>
    <property type="match status" value="1"/>
</dbReference>
<dbReference type="PANTHER" id="PTHR34069">
    <property type="entry name" value="3-OXOACYL-[ACYL-CARRIER-PROTEIN] SYNTHASE 3"/>
    <property type="match status" value="1"/>
</dbReference>
<dbReference type="EMBL" id="PPTF01000073">
    <property type="protein sequence ID" value="POA97399.1"/>
    <property type="molecule type" value="Genomic_DNA"/>
</dbReference>
<protein>
    <submittedName>
        <fullName evidence="5">3-oxoacyl-ACP synthase</fullName>
    </submittedName>
</protein>
<keyword evidence="6" id="KW-1185">Reference proteome</keyword>
<evidence type="ECO:0000256" key="1">
    <source>
        <dbReference type="ARBA" id="ARBA00022679"/>
    </source>
</evidence>